<evidence type="ECO:0000256" key="1">
    <source>
        <dbReference type="ARBA" id="ARBA00006865"/>
    </source>
</evidence>
<dbReference type="PROSITE" id="PS51762">
    <property type="entry name" value="GH16_2"/>
    <property type="match status" value="1"/>
</dbReference>
<dbReference type="PANTHER" id="PTHR10963">
    <property type="entry name" value="GLYCOSYL HYDROLASE-RELATED"/>
    <property type="match status" value="1"/>
</dbReference>
<name>A0A941BKY9_9BURK</name>
<gene>
    <name evidence="3" type="ORF">KAK03_09050</name>
</gene>
<keyword evidence="4" id="KW-1185">Reference proteome</keyword>
<dbReference type="SUPFAM" id="SSF49899">
    <property type="entry name" value="Concanavalin A-like lectins/glucanases"/>
    <property type="match status" value="1"/>
</dbReference>
<dbReference type="GO" id="GO:0004553">
    <property type="term" value="F:hydrolase activity, hydrolyzing O-glycosyl compounds"/>
    <property type="evidence" value="ECO:0007669"/>
    <property type="project" value="InterPro"/>
</dbReference>
<comment type="caution">
    <text evidence="3">The sequence shown here is derived from an EMBL/GenBank/DDBJ whole genome shotgun (WGS) entry which is preliminary data.</text>
</comment>
<feature type="domain" description="GH16" evidence="2">
    <location>
        <begin position="15"/>
        <end position="130"/>
    </location>
</feature>
<keyword evidence="3" id="KW-0378">Hydrolase</keyword>
<dbReference type="InterPro" id="IPR050546">
    <property type="entry name" value="Glycosyl_Hydrlase_16"/>
</dbReference>
<evidence type="ECO:0000313" key="3">
    <source>
        <dbReference type="EMBL" id="MBQ0930634.1"/>
    </source>
</evidence>
<dbReference type="RefSeq" id="WP_210853577.1">
    <property type="nucleotide sequence ID" value="NZ_JAGQDD010000005.1"/>
</dbReference>
<protein>
    <submittedName>
        <fullName evidence="3">Glycoside hydrolase family 16 protein</fullName>
    </submittedName>
</protein>
<dbReference type="Gene3D" id="2.60.120.200">
    <property type="match status" value="1"/>
</dbReference>
<dbReference type="InterPro" id="IPR000757">
    <property type="entry name" value="Beta-glucanase-like"/>
</dbReference>
<comment type="similarity">
    <text evidence="1">Belongs to the glycosyl hydrolase 16 family.</text>
</comment>
<organism evidence="3 4">
    <name type="scientific">Ideonella alba</name>
    <dbReference type="NCBI Taxonomy" id="2824118"/>
    <lineage>
        <taxon>Bacteria</taxon>
        <taxon>Pseudomonadati</taxon>
        <taxon>Pseudomonadota</taxon>
        <taxon>Betaproteobacteria</taxon>
        <taxon>Burkholderiales</taxon>
        <taxon>Sphaerotilaceae</taxon>
        <taxon>Ideonella</taxon>
    </lineage>
</organism>
<evidence type="ECO:0000259" key="2">
    <source>
        <dbReference type="PROSITE" id="PS51762"/>
    </source>
</evidence>
<dbReference type="Proteomes" id="UP000676246">
    <property type="component" value="Unassembled WGS sequence"/>
</dbReference>
<sequence>MEPPTTKIWTLVWHDEFDGDTFDRSKWDFDLGNGFYDDRVHGWVPGWGNDELPYYTSEPENVQVRDSSVFIRAVQAPLHGCGYTSARLKTQARDGRVLFAKRDGRVEFRARMRWGKGLWPALWMLPADDH</sequence>
<accession>A0A941BKY9</accession>
<dbReference type="GO" id="GO:0005975">
    <property type="term" value="P:carbohydrate metabolic process"/>
    <property type="evidence" value="ECO:0007669"/>
    <property type="project" value="InterPro"/>
</dbReference>
<dbReference type="PANTHER" id="PTHR10963:SF55">
    <property type="entry name" value="GLYCOSIDE HYDROLASE FAMILY 16 PROTEIN"/>
    <property type="match status" value="1"/>
</dbReference>
<dbReference type="InterPro" id="IPR013320">
    <property type="entry name" value="ConA-like_dom_sf"/>
</dbReference>
<evidence type="ECO:0000313" key="4">
    <source>
        <dbReference type="Proteomes" id="UP000676246"/>
    </source>
</evidence>
<reference evidence="3 4" key="1">
    <citation type="submission" date="2021-04" db="EMBL/GenBank/DDBJ databases">
        <title>The genome sequence of Ideonella sp. 3Y2.</title>
        <authorList>
            <person name="Liu Y."/>
        </authorList>
    </citation>
    <scope>NUCLEOTIDE SEQUENCE [LARGE SCALE GENOMIC DNA]</scope>
    <source>
        <strain evidence="3 4">3Y2</strain>
    </source>
</reference>
<proteinExistence type="inferred from homology"/>
<dbReference type="CDD" id="cd08023">
    <property type="entry name" value="GH16_laminarinase_like"/>
    <property type="match status" value="1"/>
</dbReference>
<dbReference type="AlphaFoldDB" id="A0A941BKY9"/>
<dbReference type="EMBL" id="JAGQDD010000005">
    <property type="protein sequence ID" value="MBQ0930634.1"/>
    <property type="molecule type" value="Genomic_DNA"/>
</dbReference>